<sequence length="91" mass="10510">MYKDLKKFQAELDGYHDVNYASKVAIDCAKAKGDLMSYKMESEKSFNETDIQEKDEKQSQKRQNQAQDGKDKVKSKPKSESQPRQSQKSTK</sequence>
<reference evidence="2" key="2">
    <citation type="submission" date="2022-01" db="EMBL/GenBank/DDBJ databases">
        <authorList>
            <person name="Yamashiro T."/>
            <person name="Shiraishi A."/>
            <person name="Satake H."/>
            <person name="Nakayama K."/>
        </authorList>
    </citation>
    <scope>NUCLEOTIDE SEQUENCE</scope>
</reference>
<evidence type="ECO:0000313" key="3">
    <source>
        <dbReference type="Proteomes" id="UP001151760"/>
    </source>
</evidence>
<gene>
    <name evidence="2" type="ORF">Tco_0823671</name>
</gene>
<accession>A0ABQ5ALY6</accession>
<dbReference type="EMBL" id="BQNB010012354">
    <property type="protein sequence ID" value="GJT02502.1"/>
    <property type="molecule type" value="Genomic_DNA"/>
</dbReference>
<feature type="region of interest" description="Disordered" evidence="1">
    <location>
        <begin position="42"/>
        <end position="91"/>
    </location>
</feature>
<proteinExistence type="predicted"/>
<evidence type="ECO:0000313" key="2">
    <source>
        <dbReference type="EMBL" id="GJT02502.1"/>
    </source>
</evidence>
<comment type="caution">
    <text evidence="2">The sequence shown here is derived from an EMBL/GenBank/DDBJ whole genome shotgun (WGS) entry which is preliminary data.</text>
</comment>
<reference evidence="2" key="1">
    <citation type="journal article" date="2022" name="Int. J. Mol. Sci.">
        <title>Draft Genome of Tanacetum Coccineum: Genomic Comparison of Closely Related Tanacetum-Family Plants.</title>
        <authorList>
            <person name="Yamashiro T."/>
            <person name="Shiraishi A."/>
            <person name="Nakayama K."/>
            <person name="Satake H."/>
        </authorList>
    </citation>
    <scope>NUCLEOTIDE SEQUENCE</scope>
</reference>
<feature type="compositionally biased region" description="Basic and acidic residues" evidence="1">
    <location>
        <begin position="42"/>
        <end position="59"/>
    </location>
</feature>
<organism evidence="2 3">
    <name type="scientific">Tanacetum coccineum</name>
    <dbReference type="NCBI Taxonomy" id="301880"/>
    <lineage>
        <taxon>Eukaryota</taxon>
        <taxon>Viridiplantae</taxon>
        <taxon>Streptophyta</taxon>
        <taxon>Embryophyta</taxon>
        <taxon>Tracheophyta</taxon>
        <taxon>Spermatophyta</taxon>
        <taxon>Magnoliopsida</taxon>
        <taxon>eudicotyledons</taxon>
        <taxon>Gunneridae</taxon>
        <taxon>Pentapetalae</taxon>
        <taxon>asterids</taxon>
        <taxon>campanulids</taxon>
        <taxon>Asterales</taxon>
        <taxon>Asteraceae</taxon>
        <taxon>Asteroideae</taxon>
        <taxon>Anthemideae</taxon>
        <taxon>Anthemidinae</taxon>
        <taxon>Tanacetum</taxon>
    </lineage>
</organism>
<evidence type="ECO:0000256" key="1">
    <source>
        <dbReference type="SAM" id="MobiDB-lite"/>
    </source>
</evidence>
<keyword evidence="3" id="KW-1185">Reference proteome</keyword>
<dbReference type="Proteomes" id="UP001151760">
    <property type="component" value="Unassembled WGS sequence"/>
</dbReference>
<feature type="compositionally biased region" description="Polar residues" evidence="1">
    <location>
        <begin position="82"/>
        <end position="91"/>
    </location>
</feature>
<feature type="compositionally biased region" description="Basic and acidic residues" evidence="1">
    <location>
        <begin position="68"/>
        <end position="81"/>
    </location>
</feature>
<name>A0ABQ5ALY6_9ASTR</name>
<protein>
    <submittedName>
        <fullName evidence="2">Uncharacterized protein</fullName>
    </submittedName>
</protein>